<accession>A0A059A3F4</accession>
<dbReference type="Gramene" id="KCW48269">
    <property type="protein sequence ID" value="KCW48269"/>
    <property type="gene ID" value="EUGRSUZ_K02001"/>
</dbReference>
<evidence type="ECO:0000313" key="1">
    <source>
        <dbReference type="EMBL" id="KCW48269.1"/>
    </source>
</evidence>
<organism evidence="1">
    <name type="scientific">Eucalyptus grandis</name>
    <name type="common">Flooded gum</name>
    <dbReference type="NCBI Taxonomy" id="71139"/>
    <lineage>
        <taxon>Eukaryota</taxon>
        <taxon>Viridiplantae</taxon>
        <taxon>Streptophyta</taxon>
        <taxon>Embryophyta</taxon>
        <taxon>Tracheophyta</taxon>
        <taxon>Spermatophyta</taxon>
        <taxon>Magnoliopsida</taxon>
        <taxon>eudicotyledons</taxon>
        <taxon>Gunneridae</taxon>
        <taxon>Pentapetalae</taxon>
        <taxon>rosids</taxon>
        <taxon>malvids</taxon>
        <taxon>Myrtales</taxon>
        <taxon>Myrtaceae</taxon>
        <taxon>Myrtoideae</taxon>
        <taxon>Eucalypteae</taxon>
        <taxon>Eucalyptus</taxon>
    </lineage>
</organism>
<gene>
    <name evidence="1" type="ORF">EUGRSUZ_K02001</name>
</gene>
<protein>
    <submittedName>
        <fullName evidence="1">Uncharacterized protein</fullName>
    </submittedName>
</protein>
<dbReference type="AlphaFoldDB" id="A0A059A3F4"/>
<reference evidence="1" key="1">
    <citation type="submission" date="2013-07" db="EMBL/GenBank/DDBJ databases">
        <title>The genome of Eucalyptus grandis.</title>
        <authorList>
            <person name="Schmutz J."/>
            <person name="Hayes R."/>
            <person name="Myburg A."/>
            <person name="Tuskan G."/>
            <person name="Grattapaglia D."/>
            <person name="Rokhsar D.S."/>
        </authorList>
    </citation>
    <scope>NUCLEOTIDE SEQUENCE</scope>
    <source>
        <tissue evidence="1">Leaf extractions</tissue>
    </source>
</reference>
<sequence length="68" mass="7868">MERDSTNTNTKPQAIVFRLSPLISSQYPITALHNTRCFVYITYTFSSKCERKRNFEATFKSSAARITQ</sequence>
<name>A0A059A3F4_EUCGR</name>
<dbReference type="InParanoid" id="A0A059A3F4"/>
<proteinExistence type="predicted"/>
<dbReference type="EMBL" id="KK198763">
    <property type="protein sequence ID" value="KCW48269.1"/>
    <property type="molecule type" value="Genomic_DNA"/>
</dbReference>